<proteinExistence type="predicted"/>
<evidence type="ECO:0000256" key="2">
    <source>
        <dbReference type="SAM" id="SignalP"/>
    </source>
</evidence>
<feature type="compositionally biased region" description="Polar residues" evidence="1">
    <location>
        <begin position="52"/>
        <end position="61"/>
    </location>
</feature>
<reference evidence="3" key="1">
    <citation type="submission" date="2018-02" db="EMBL/GenBank/DDBJ databases">
        <title>Rhizophora mucronata_Transcriptome.</title>
        <authorList>
            <person name="Meera S.P."/>
            <person name="Sreeshan A."/>
            <person name="Augustine A."/>
        </authorList>
    </citation>
    <scope>NUCLEOTIDE SEQUENCE</scope>
    <source>
        <tissue evidence="3">Leaf</tissue>
    </source>
</reference>
<protein>
    <submittedName>
        <fullName evidence="3">Uncharacterized protein</fullName>
    </submittedName>
</protein>
<keyword evidence="2" id="KW-0732">Signal</keyword>
<feature type="signal peptide" evidence="2">
    <location>
        <begin position="1"/>
        <end position="20"/>
    </location>
</feature>
<sequence>MSQLLLCFIYLFILFAISLQDQKLNGLFIDKGNARDFERPFRLSAKINEVSDQSLLDNQAGDSKPSESDSARDSSGSGSSSDEKHKL</sequence>
<feature type="region of interest" description="Disordered" evidence="1">
    <location>
        <begin position="52"/>
        <end position="87"/>
    </location>
</feature>
<name>A0A2P2JUI6_RHIMU</name>
<evidence type="ECO:0000256" key="1">
    <source>
        <dbReference type="SAM" id="MobiDB-lite"/>
    </source>
</evidence>
<dbReference type="AlphaFoldDB" id="A0A2P2JUI6"/>
<evidence type="ECO:0000313" key="3">
    <source>
        <dbReference type="EMBL" id="MBW97143.1"/>
    </source>
</evidence>
<accession>A0A2P2JUI6</accession>
<organism evidence="3">
    <name type="scientific">Rhizophora mucronata</name>
    <name type="common">Asiatic mangrove</name>
    <dbReference type="NCBI Taxonomy" id="61149"/>
    <lineage>
        <taxon>Eukaryota</taxon>
        <taxon>Viridiplantae</taxon>
        <taxon>Streptophyta</taxon>
        <taxon>Embryophyta</taxon>
        <taxon>Tracheophyta</taxon>
        <taxon>Spermatophyta</taxon>
        <taxon>Magnoliopsida</taxon>
        <taxon>eudicotyledons</taxon>
        <taxon>Gunneridae</taxon>
        <taxon>Pentapetalae</taxon>
        <taxon>rosids</taxon>
        <taxon>fabids</taxon>
        <taxon>Malpighiales</taxon>
        <taxon>Rhizophoraceae</taxon>
        <taxon>Rhizophora</taxon>
    </lineage>
</organism>
<dbReference type="EMBL" id="GGEC01016660">
    <property type="protein sequence ID" value="MBW97143.1"/>
    <property type="molecule type" value="Transcribed_RNA"/>
</dbReference>
<feature type="chain" id="PRO_5015103199" evidence="2">
    <location>
        <begin position="21"/>
        <end position="87"/>
    </location>
</feature>